<dbReference type="Proteomes" id="UP001491310">
    <property type="component" value="Unassembled WGS sequence"/>
</dbReference>
<protein>
    <submittedName>
        <fullName evidence="2">Uncharacterized protein</fullName>
    </submittedName>
</protein>
<organism evidence="2 3">
    <name type="scientific">Coccomyxa subellipsoidea</name>
    <dbReference type="NCBI Taxonomy" id="248742"/>
    <lineage>
        <taxon>Eukaryota</taxon>
        <taxon>Viridiplantae</taxon>
        <taxon>Chlorophyta</taxon>
        <taxon>core chlorophytes</taxon>
        <taxon>Trebouxiophyceae</taxon>
        <taxon>Trebouxiophyceae incertae sedis</taxon>
        <taxon>Coccomyxaceae</taxon>
        <taxon>Coccomyxa</taxon>
    </lineage>
</organism>
<dbReference type="EMBL" id="JALJOT010000005">
    <property type="protein sequence ID" value="KAK9915066.1"/>
    <property type="molecule type" value="Genomic_DNA"/>
</dbReference>
<reference evidence="2 3" key="1">
    <citation type="journal article" date="2024" name="Nat. Commun.">
        <title>Phylogenomics reveals the evolutionary origins of lichenization in chlorophyte algae.</title>
        <authorList>
            <person name="Puginier C."/>
            <person name="Libourel C."/>
            <person name="Otte J."/>
            <person name="Skaloud P."/>
            <person name="Haon M."/>
            <person name="Grisel S."/>
            <person name="Petersen M."/>
            <person name="Berrin J.G."/>
            <person name="Delaux P.M."/>
            <person name="Dal Grande F."/>
            <person name="Keller J."/>
        </authorList>
    </citation>
    <scope>NUCLEOTIDE SEQUENCE [LARGE SCALE GENOMIC DNA]</scope>
    <source>
        <strain evidence="2 3">SAG 216-7</strain>
    </source>
</reference>
<evidence type="ECO:0000313" key="2">
    <source>
        <dbReference type="EMBL" id="KAK9915066.1"/>
    </source>
</evidence>
<keyword evidence="1" id="KW-0472">Membrane</keyword>
<feature type="transmembrane region" description="Helical" evidence="1">
    <location>
        <begin position="12"/>
        <end position="34"/>
    </location>
</feature>
<sequence length="154" mass="17320">MVFHCYLDTAFGHVFAAFFGVAIAAASVLPLYGFGQFGSLLNARIFRWLGLYVLRHSADRRIDAVDTHSSAFPSYVTTWRHNAMETSTSSWTLVILQRCPADLATSVYPGTYRRQSTAIQRTPPLYRWPRSTCTRGGTLRMGHQQRGIFSLPAK</sequence>
<keyword evidence="1" id="KW-1133">Transmembrane helix</keyword>
<gene>
    <name evidence="2" type="ORF">WJX75_004312</name>
</gene>
<evidence type="ECO:0000313" key="3">
    <source>
        <dbReference type="Proteomes" id="UP001491310"/>
    </source>
</evidence>
<comment type="caution">
    <text evidence="2">The sequence shown here is derived from an EMBL/GenBank/DDBJ whole genome shotgun (WGS) entry which is preliminary data.</text>
</comment>
<name>A0ABR2YTR3_9CHLO</name>
<keyword evidence="3" id="KW-1185">Reference proteome</keyword>
<evidence type="ECO:0000256" key="1">
    <source>
        <dbReference type="SAM" id="Phobius"/>
    </source>
</evidence>
<keyword evidence="1" id="KW-0812">Transmembrane</keyword>
<accession>A0ABR2YTR3</accession>
<proteinExistence type="predicted"/>